<dbReference type="Gene3D" id="2.60.40.10">
    <property type="entry name" value="Immunoglobulins"/>
    <property type="match status" value="1"/>
</dbReference>
<dbReference type="GO" id="GO:0016020">
    <property type="term" value="C:membrane"/>
    <property type="evidence" value="ECO:0007669"/>
    <property type="project" value="InterPro"/>
</dbReference>
<dbReference type="HOGENOM" id="CLU_507987_0_0_6"/>
<dbReference type="Proteomes" id="UP000032430">
    <property type="component" value="Chromosome I"/>
</dbReference>
<dbReference type="InterPro" id="IPR015919">
    <property type="entry name" value="Cadherin-like_sf"/>
</dbReference>
<dbReference type="OrthoDB" id="5646215at2"/>
<keyword evidence="2" id="KW-1185">Reference proteome</keyword>
<dbReference type="SUPFAM" id="SSF49313">
    <property type="entry name" value="Cadherin-like"/>
    <property type="match status" value="1"/>
</dbReference>
<dbReference type="KEGG" id="lfa:LFA_1340"/>
<dbReference type="Pfam" id="PF05345">
    <property type="entry name" value="He_PIG"/>
    <property type="match status" value="1"/>
</dbReference>
<name>A0A098G463_9GAMM</name>
<dbReference type="GO" id="GO:0005509">
    <property type="term" value="F:calcium ion binding"/>
    <property type="evidence" value="ECO:0007669"/>
    <property type="project" value="InterPro"/>
</dbReference>
<dbReference type="RefSeq" id="WP_045095382.1">
    <property type="nucleotide sequence ID" value="NZ_LN614827.1"/>
</dbReference>
<gene>
    <name evidence="1" type="ORF">LFA_1340</name>
</gene>
<proteinExistence type="predicted"/>
<dbReference type="AlphaFoldDB" id="A0A098G463"/>
<organism evidence="1 2">
    <name type="scientific">Legionella fallonii LLAP-10</name>
    <dbReference type="NCBI Taxonomy" id="1212491"/>
    <lineage>
        <taxon>Bacteria</taxon>
        <taxon>Pseudomonadati</taxon>
        <taxon>Pseudomonadota</taxon>
        <taxon>Gammaproteobacteria</taxon>
        <taxon>Legionellales</taxon>
        <taxon>Legionellaceae</taxon>
        <taxon>Legionella</taxon>
    </lineage>
</organism>
<evidence type="ECO:0000313" key="1">
    <source>
        <dbReference type="EMBL" id="CEG56766.1"/>
    </source>
</evidence>
<accession>A0A098G463</accession>
<evidence type="ECO:0000313" key="2">
    <source>
        <dbReference type="Proteomes" id="UP000032430"/>
    </source>
</evidence>
<dbReference type="EMBL" id="LN614827">
    <property type="protein sequence ID" value="CEG56766.1"/>
    <property type="molecule type" value="Genomic_DNA"/>
</dbReference>
<dbReference type="InterPro" id="IPR013783">
    <property type="entry name" value="Ig-like_fold"/>
</dbReference>
<reference evidence="2" key="1">
    <citation type="submission" date="2014-09" db="EMBL/GenBank/DDBJ databases">
        <authorList>
            <person name="Gomez-Valero L."/>
        </authorList>
    </citation>
    <scope>NUCLEOTIDE SEQUENCE [LARGE SCALE GENOMIC DNA]</scope>
    <source>
        <strain evidence="2">ATCC700992</strain>
    </source>
</reference>
<evidence type="ECO:0008006" key="3">
    <source>
        <dbReference type="Google" id="ProtNLM"/>
    </source>
</evidence>
<sequence>MRLVIPGNVMGRVISGVLTYSLWGEHGKWPHHYQWNNPFSSRPFQVTVIPHHLSMLNIPEQNATANQPFVYPLKSAVNYYDENQMAGVPAQAVVHPIEQDGLRFDPASFSIVGTPKRMGTYQFSVSVHNANGATAAQNLLIKVQANIQDKPRFKPHYSMVSALPEQKYSMNLMELVELRPGYWVTNQVSFRIESNSCNPKWLRIAHDDATLLVGDVPPDAAGQEVDVLLVASSNTGGDSDPLKVRIPIAYDLTKKPEINAFKLEQAAGTNIYENLADYVKDPAHNSSLKVVLDKVEPAASWLSISSSNPTVLEGVVPLEAVGQLFQLTLRASTSIGGSSDPIKIPFQIDFDPDKKPRFKAANPVMPMIYPDQFFYYDFAANRDVFPEYEEVPYEIKYAEDFVPPTWLRIENNKLIAERIPGELNEDIRIKVVIKNTPGGVSEVYSLDLTVMN</sequence>
<protein>
    <recommendedName>
        <fullName evidence="3">Cadherin domain-containing protein</fullName>
    </recommendedName>
</protein>
<dbReference type="STRING" id="1212491.LFA_1340"/>